<dbReference type="InterPro" id="IPR011009">
    <property type="entry name" value="Kinase-like_dom_sf"/>
</dbReference>
<feature type="domain" description="Protein kinase" evidence="1">
    <location>
        <begin position="41"/>
        <end position="293"/>
    </location>
</feature>
<dbReference type="AlphaFoldDB" id="A7S952"/>
<organism evidence="2 3">
    <name type="scientific">Nematostella vectensis</name>
    <name type="common">Starlet sea anemone</name>
    <dbReference type="NCBI Taxonomy" id="45351"/>
    <lineage>
        <taxon>Eukaryota</taxon>
        <taxon>Metazoa</taxon>
        <taxon>Cnidaria</taxon>
        <taxon>Anthozoa</taxon>
        <taxon>Hexacorallia</taxon>
        <taxon>Actiniaria</taxon>
        <taxon>Edwardsiidae</taxon>
        <taxon>Nematostella</taxon>
    </lineage>
</organism>
<dbReference type="EMBL" id="DS469601">
    <property type="protein sequence ID" value="EDO39792.1"/>
    <property type="molecule type" value="Genomic_DNA"/>
</dbReference>
<dbReference type="Gene3D" id="1.10.510.10">
    <property type="entry name" value="Transferase(Phosphotransferase) domain 1"/>
    <property type="match status" value="1"/>
</dbReference>
<dbReference type="InParanoid" id="A7S952"/>
<gene>
    <name evidence="2" type="ORF">NEMVEDRAFT_v1g208692</name>
</gene>
<dbReference type="HOGENOM" id="CLU_950931_0_0_1"/>
<dbReference type="InterPro" id="IPR000719">
    <property type="entry name" value="Prot_kinase_dom"/>
</dbReference>
<dbReference type="GO" id="GO:0005524">
    <property type="term" value="F:ATP binding"/>
    <property type="evidence" value="ECO:0007669"/>
    <property type="project" value="InterPro"/>
</dbReference>
<dbReference type="OMA" id="HANIIQY"/>
<evidence type="ECO:0000313" key="3">
    <source>
        <dbReference type="Proteomes" id="UP000001593"/>
    </source>
</evidence>
<protein>
    <recommendedName>
        <fullName evidence="1">Protein kinase domain-containing protein</fullName>
    </recommendedName>
</protein>
<dbReference type="SUPFAM" id="SSF56112">
    <property type="entry name" value="Protein kinase-like (PK-like)"/>
    <property type="match status" value="1"/>
</dbReference>
<evidence type="ECO:0000313" key="2">
    <source>
        <dbReference type="EMBL" id="EDO39792.1"/>
    </source>
</evidence>
<reference evidence="2 3" key="1">
    <citation type="journal article" date="2007" name="Science">
        <title>Sea anemone genome reveals ancestral eumetazoan gene repertoire and genomic organization.</title>
        <authorList>
            <person name="Putnam N.H."/>
            <person name="Srivastava M."/>
            <person name="Hellsten U."/>
            <person name="Dirks B."/>
            <person name="Chapman J."/>
            <person name="Salamov A."/>
            <person name="Terry A."/>
            <person name="Shapiro H."/>
            <person name="Lindquist E."/>
            <person name="Kapitonov V.V."/>
            <person name="Jurka J."/>
            <person name="Genikhovich G."/>
            <person name="Grigoriev I.V."/>
            <person name="Lucas S.M."/>
            <person name="Steele R.E."/>
            <person name="Finnerty J.R."/>
            <person name="Technau U."/>
            <person name="Martindale M.Q."/>
            <person name="Rokhsar D.S."/>
        </authorList>
    </citation>
    <scope>NUCLEOTIDE SEQUENCE [LARGE SCALE GENOMIC DNA]</scope>
    <source>
        <strain evidence="3">CH2 X CH6</strain>
    </source>
</reference>
<dbReference type="GO" id="GO:0004672">
    <property type="term" value="F:protein kinase activity"/>
    <property type="evidence" value="ECO:0007669"/>
    <property type="project" value="InterPro"/>
</dbReference>
<accession>A7S952</accession>
<keyword evidence="3" id="KW-1185">Reference proteome</keyword>
<dbReference type="PROSITE" id="PS50011">
    <property type="entry name" value="PROTEIN_KINASE_DOM"/>
    <property type="match status" value="1"/>
</dbReference>
<dbReference type="Proteomes" id="UP000001593">
    <property type="component" value="Unassembled WGS sequence"/>
</dbReference>
<name>A7S952_NEMVE</name>
<proteinExistence type="predicted"/>
<sequence>MSTDPSTAVTRLRAPRKFGSSRSLCTTRNSIGERPVPKVKVIGPTTIFRGEFSPSVGFYMVLCEGKRNTSMCLLKHFASNQRVDWAREVEVLMRLHSNGSHANIIQYMWHGQGFCVSDMIVNQLYMTFSQHRLLCYDFRTSTTLTDYLNKTRKTPGLLPQLILAIGSDVINALRHLKLCDVIHNHVVPSNILIEYSTGVPPIKAILGGFGRAVYLNSFKRLNNSKGKDHETDIAQYGHLLRHLLDHSPDTNGHNQIFRVADRCIQEFNRPTVNAVREMLDEAWDECDTWDTVL</sequence>
<evidence type="ECO:0000259" key="1">
    <source>
        <dbReference type="PROSITE" id="PS50011"/>
    </source>
</evidence>